<evidence type="ECO:0000256" key="1">
    <source>
        <dbReference type="ARBA" id="ARBA00005896"/>
    </source>
</evidence>
<dbReference type="Pfam" id="PF02668">
    <property type="entry name" value="TauD"/>
    <property type="match status" value="1"/>
</dbReference>
<dbReference type="EMBL" id="KQ965768">
    <property type="protein sequence ID" value="KXS14506.1"/>
    <property type="molecule type" value="Genomic_DNA"/>
</dbReference>
<dbReference type="OrthoDB" id="10257314at2759"/>
<dbReference type="STRING" id="1344416.A0A139ACG5"/>
<dbReference type="InterPro" id="IPR042098">
    <property type="entry name" value="TauD-like_sf"/>
</dbReference>
<dbReference type="AlphaFoldDB" id="A0A139ACG5"/>
<dbReference type="PANTHER" id="PTHR30468">
    <property type="entry name" value="ALPHA-KETOGLUTARATE-DEPENDENT SULFONATE DIOXYGENASE"/>
    <property type="match status" value="1"/>
</dbReference>
<evidence type="ECO:0000313" key="7">
    <source>
        <dbReference type="EMBL" id="KXS14506.1"/>
    </source>
</evidence>
<keyword evidence="4" id="KW-0560">Oxidoreductase</keyword>
<dbReference type="SUPFAM" id="SSF51197">
    <property type="entry name" value="Clavaminate synthase-like"/>
    <property type="match status" value="1"/>
</dbReference>
<dbReference type="GO" id="GO:0005737">
    <property type="term" value="C:cytoplasm"/>
    <property type="evidence" value="ECO:0007669"/>
    <property type="project" value="TreeGrafter"/>
</dbReference>
<keyword evidence="2" id="KW-0479">Metal-binding</keyword>
<dbReference type="InterPro" id="IPR051323">
    <property type="entry name" value="AtsK-like"/>
</dbReference>
<keyword evidence="8" id="KW-1185">Reference proteome</keyword>
<comment type="similarity">
    <text evidence="1">Belongs to the TfdA dioxygenase family.</text>
</comment>
<gene>
    <name evidence="7" type="ORF">M427DRAFT_57423</name>
</gene>
<dbReference type="OMA" id="YTILQMH"/>
<evidence type="ECO:0000259" key="6">
    <source>
        <dbReference type="Pfam" id="PF02668"/>
    </source>
</evidence>
<feature type="domain" description="TauD/TfdA-like" evidence="6">
    <location>
        <begin position="28"/>
        <end position="300"/>
    </location>
</feature>
<evidence type="ECO:0000256" key="4">
    <source>
        <dbReference type="ARBA" id="ARBA00023002"/>
    </source>
</evidence>
<keyword evidence="3 7" id="KW-0223">Dioxygenase</keyword>
<evidence type="ECO:0000256" key="5">
    <source>
        <dbReference type="ARBA" id="ARBA00023004"/>
    </source>
</evidence>
<sequence length="319" mass="35682">MTVEVKDTASAVSPKVYSGSLDRFDKFQVTPHIGLEFRGDIQLQELTDVELEDLGILVSQHGVVFLRQQNLSAETQIEIGRRLSDSGSVHIFPINPPSKPGTYDEIRYVTNEHDRSNQKTNADDWHTDITFEKFPSSYAILTIEEGPEVGGDTLWASGYAAFSTLSPSLQSYLETLHAEHDGSHFVSIAQLAGIPFRSERGGGNKGEDLVAVHPVVRTNPVTGRKALFVNQLFTKRIVELNKDESDTFLGFLFRHVEKGVEFQVRNRWTPGDVAIWDNRSTFHAAIRDFPSHIIRRGRRVLALGEKPFLDRGGTQVPQA</sequence>
<name>A0A139ACG5_GONPJ</name>
<reference evidence="7 8" key="1">
    <citation type="journal article" date="2015" name="Genome Biol. Evol.">
        <title>Phylogenomic analyses indicate that early fungi evolved digesting cell walls of algal ancestors of land plants.</title>
        <authorList>
            <person name="Chang Y."/>
            <person name="Wang S."/>
            <person name="Sekimoto S."/>
            <person name="Aerts A.L."/>
            <person name="Choi C."/>
            <person name="Clum A."/>
            <person name="LaButti K.M."/>
            <person name="Lindquist E.A."/>
            <person name="Yee Ngan C."/>
            <person name="Ohm R.A."/>
            <person name="Salamov A.A."/>
            <person name="Grigoriev I.V."/>
            <person name="Spatafora J.W."/>
            <person name="Berbee M.L."/>
        </authorList>
    </citation>
    <scope>NUCLEOTIDE SEQUENCE [LARGE SCALE GENOMIC DNA]</scope>
    <source>
        <strain evidence="7 8">JEL478</strain>
    </source>
</reference>
<proteinExistence type="inferred from homology"/>
<keyword evidence="5" id="KW-0408">Iron</keyword>
<dbReference type="GO" id="GO:0016706">
    <property type="term" value="F:2-oxoglutarate-dependent dioxygenase activity"/>
    <property type="evidence" value="ECO:0007669"/>
    <property type="project" value="TreeGrafter"/>
</dbReference>
<evidence type="ECO:0000313" key="8">
    <source>
        <dbReference type="Proteomes" id="UP000070544"/>
    </source>
</evidence>
<dbReference type="InterPro" id="IPR003819">
    <property type="entry name" value="TauD/TfdA-like"/>
</dbReference>
<dbReference type="Proteomes" id="UP000070544">
    <property type="component" value="Unassembled WGS sequence"/>
</dbReference>
<protein>
    <submittedName>
        <fullName evidence="7">Taurine catabolism dioxygenase</fullName>
    </submittedName>
</protein>
<accession>A0A139ACG5</accession>
<evidence type="ECO:0000256" key="3">
    <source>
        <dbReference type="ARBA" id="ARBA00022964"/>
    </source>
</evidence>
<dbReference type="GO" id="GO:0046872">
    <property type="term" value="F:metal ion binding"/>
    <property type="evidence" value="ECO:0007669"/>
    <property type="project" value="UniProtKB-KW"/>
</dbReference>
<organism evidence="7 8">
    <name type="scientific">Gonapodya prolifera (strain JEL478)</name>
    <name type="common">Monoblepharis prolifera</name>
    <dbReference type="NCBI Taxonomy" id="1344416"/>
    <lineage>
        <taxon>Eukaryota</taxon>
        <taxon>Fungi</taxon>
        <taxon>Fungi incertae sedis</taxon>
        <taxon>Chytridiomycota</taxon>
        <taxon>Chytridiomycota incertae sedis</taxon>
        <taxon>Monoblepharidomycetes</taxon>
        <taxon>Monoblepharidales</taxon>
        <taxon>Gonapodyaceae</taxon>
        <taxon>Gonapodya</taxon>
    </lineage>
</organism>
<dbReference type="PANTHER" id="PTHR30468:SF10">
    <property type="entry name" value="TAUD_TFDA-LIKE DOMAIN-CONTAINING PROTEIN"/>
    <property type="match status" value="1"/>
</dbReference>
<evidence type="ECO:0000256" key="2">
    <source>
        <dbReference type="ARBA" id="ARBA00022723"/>
    </source>
</evidence>
<dbReference type="Gene3D" id="3.60.130.10">
    <property type="entry name" value="Clavaminate synthase-like"/>
    <property type="match status" value="1"/>
</dbReference>